<dbReference type="Proteomes" id="UP000822688">
    <property type="component" value="Chromosome 4"/>
</dbReference>
<reference evidence="3" key="1">
    <citation type="submission" date="2020-06" db="EMBL/GenBank/DDBJ databases">
        <title>WGS assembly of Ceratodon purpureus strain R40.</title>
        <authorList>
            <person name="Carey S.B."/>
            <person name="Jenkins J."/>
            <person name="Shu S."/>
            <person name="Lovell J.T."/>
            <person name="Sreedasyam A."/>
            <person name="Maumus F."/>
            <person name="Tiley G.P."/>
            <person name="Fernandez-Pozo N."/>
            <person name="Barry K."/>
            <person name="Chen C."/>
            <person name="Wang M."/>
            <person name="Lipzen A."/>
            <person name="Daum C."/>
            <person name="Saski C.A."/>
            <person name="Payton A.C."/>
            <person name="Mcbreen J.C."/>
            <person name="Conrad R.E."/>
            <person name="Kollar L.M."/>
            <person name="Olsson S."/>
            <person name="Huttunen S."/>
            <person name="Landis J.B."/>
            <person name="Wickett N.J."/>
            <person name="Johnson M.G."/>
            <person name="Rensing S.A."/>
            <person name="Grimwood J."/>
            <person name="Schmutz J."/>
            <person name="Mcdaniel S.F."/>
        </authorList>
    </citation>
    <scope>NUCLEOTIDE SEQUENCE</scope>
    <source>
        <strain evidence="3">R40</strain>
    </source>
</reference>
<feature type="transmembrane region" description="Helical" evidence="2">
    <location>
        <begin position="233"/>
        <end position="262"/>
    </location>
</feature>
<proteinExistence type="predicted"/>
<name>A0A8T0IDH4_CERPU</name>
<feature type="transmembrane region" description="Helical" evidence="2">
    <location>
        <begin position="463"/>
        <end position="486"/>
    </location>
</feature>
<sequence>MCSHRTRPARWNMIGALAQLMTRSSAAVLAVFVLLMDSPTASVAQSFGYPGWPPQDMSPPAISSPSPPVLLTPPASQYPTPPPPPVLLTPPASQNSVPWPSPPVLSAAMPPPAPAPVVPWNDSYPASDFRAEYVTKSFLLWPENLPYAKFVYFCQQQLVQTKRNLTDFSYKEGEGRLQTRPYFDLGLVDKHNTPYFRRWRIDWRVDIHRLVCPVVCEYTDIQRLYEYRLHRNVWLTGFACGIIAIAVLQVGVMVSIILLWVVNSDQVRRKDGHEKDQSLPEFLWDWHMSLEFWLDDFPDWVHLMLLVMVGFSMMEAAGHSNFFEWRSMLFYNFGVSYTWLTLSAVLSSILFQCAKFLSSRELVAAETPELSSSLSTTPSKNLTKTPSKTPSRIASTKRLGPLLEDSTTSPFDPLDDSRKSVREFWDSDDWKYQRIFGQIGVLILMSMYLLLVDDYEGKSMDSLASVIVGAIVVACIWSFAVATIVANRSLRRIFRRIFSKSCCTSKPTVKTSVSIELGTGSKPSSP</sequence>
<protein>
    <submittedName>
        <fullName evidence="3">Uncharacterized protein</fullName>
    </submittedName>
</protein>
<gene>
    <name evidence="3" type="ORF">KC19_4G212400</name>
</gene>
<dbReference type="EMBL" id="CM026424">
    <property type="protein sequence ID" value="KAG0580946.1"/>
    <property type="molecule type" value="Genomic_DNA"/>
</dbReference>
<evidence type="ECO:0000313" key="4">
    <source>
        <dbReference type="Proteomes" id="UP000822688"/>
    </source>
</evidence>
<keyword evidence="2" id="KW-1133">Transmembrane helix</keyword>
<feature type="region of interest" description="Disordered" evidence="1">
    <location>
        <begin position="371"/>
        <end position="393"/>
    </location>
</feature>
<comment type="caution">
    <text evidence="3">The sequence shown here is derived from an EMBL/GenBank/DDBJ whole genome shotgun (WGS) entry which is preliminary data.</text>
</comment>
<evidence type="ECO:0000256" key="2">
    <source>
        <dbReference type="SAM" id="Phobius"/>
    </source>
</evidence>
<accession>A0A8T0IDH4</accession>
<keyword evidence="2" id="KW-0472">Membrane</keyword>
<keyword evidence="4" id="KW-1185">Reference proteome</keyword>
<evidence type="ECO:0000313" key="3">
    <source>
        <dbReference type="EMBL" id="KAG0580946.1"/>
    </source>
</evidence>
<evidence type="ECO:0000256" key="1">
    <source>
        <dbReference type="SAM" id="MobiDB-lite"/>
    </source>
</evidence>
<feature type="region of interest" description="Disordered" evidence="1">
    <location>
        <begin position="57"/>
        <end position="94"/>
    </location>
</feature>
<keyword evidence="2" id="KW-0812">Transmembrane</keyword>
<feature type="compositionally biased region" description="Pro residues" evidence="1">
    <location>
        <begin position="79"/>
        <end position="88"/>
    </location>
</feature>
<feature type="transmembrane region" description="Helical" evidence="2">
    <location>
        <begin position="435"/>
        <end position="451"/>
    </location>
</feature>
<organism evidence="3 4">
    <name type="scientific">Ceratodon purpureus</name>
    <name type="common">Fire moss</name>
    <name type="synonym">Dicranum purpureum</name>
    <dbReference type="NCBI Taxonomy" id="3225"/>
    <lineage>
        <taxon>Eukaryota</taxon>
        <taxon>Viridiplantae</taxon>
        <taxon>Streptophyta</taxon>
        <taxon>Embryophyta</taxon>
        <taxon>Bryophyta</taxon>
        <taxon>Bryophytina</taxon>
        <taxon>Bryopsida</taxon>
        <taxon>Dicranidae</taxon>
        <taxon>Pseudoditrichales</taxon>
        <taxon>Ditrichaceae</taxon>
        <taxon>Ceratodon</taxon>
    </lineage>
</organism>
<dbReference type="AlphaFoldDB" id="A0A8T0IDH4"/>
<feature type="compositionally biased region" description="Low complexity" evidence="1">
    <location>
        <begin position="371"/>
        <end position="391"/>
    </location>
</feature>
<feature type="transmembrane region" description="Helical" evidence="2">
    <location>
        <begin position="300"/>
        <end position="317"/>
    </location>
</feature>
<feature type="transmembrane region" description="Helical" evidence="2">
    <location>
        <begin position="329"/>
        <end position="351"/>
    </location>
</feature>